<evidence type="ECO:0000256" key="4">
    <source>
        <dbReference type="ARBA" id="ARBA00022692"/>
    </source>
</evidence>
<dbReference type="GO" id="GO:0016471">
    <property type="term" value="C:vacuolar proton-transporting V-type ATPase complex"/>
    <property type="evidence" value="ECO:0007669"/>
    <property type="project" value="TreeGrafter"/>
</dbReference>
<dbReference type="GO" id="GO:0033179">
    <property type="term" value="C:proton-transporting V-type ATPase, V0 domain"/>
    <property type="evidence" value="ECO:0007669"/>
    <property type="project" value="InterPro"/>
</dbReference>
<evidence type="ECO:0000313" key="10">
    <source>
        <dbReference type="Proteomes" id="UP000253816"/>
    </source>
</evidence>
<dbReference type="PANTHER" id="PTHR11629">
    <property type="entry name" value="VACUOLAR PROTON ATPASES"/>
    <property type="match status" value="1"/>
</dbReference>
<evidence type="ECO:0000256" key="8">
    <source>
        <dbReference type="SAM" id="Phobius"/>
    </source>
</evidence>
<proteinExistence type="inferred from homology"/>
<keyword evidence="5 8" id="KW-1133">Transmembrane helix</keyword>
<dbReference type="InterPro" id="IPR002490">
    <property type="entry name" value="V-ATPase_116kDa_su"/>
</dbReference>
<evidence type="ECO:0000256" key="3">
    <source>
        <dbReference type="ARBA" id="ARBA00022448"/>
    </source>
</evidence>
<comment type="similarity">
    <text evidence="2">Belongs to the V-ATPase 116 kDa subunit family.</text>
</comment>
<feature type="transmembrane region" description="Helical" evidence="8">
    <location>
        <begin position="474"/>
        <end position="496"/>
    </location>
</feature>
<gene>
    <name evidence="9" type="ORF">HAT2_00228</name>
</gene>
<keyword evidence="3" id="KW-0813">Transport</keyword>
<dbReference type="GO" id="GO:0051117">
    <property type="term" value="F:ATPase binding"/>
    <property type="evidence" value="ECO:0007669"/>
    <property type="project" value="TreeGrafter"/>
</dbReference>
<evidence type="ECO:0000256" key="6">
    <source>
        <dbReference type="ARBA" id="ARBA00023065"/>
    </source>
</evidence>
<dbReference type="AlphaFoldDB" id="A0A369KFE0"/>
<dbReference type="Proteomes" id="UP000253816">
    <property type="component" value="Unassembled WGS sequence"/>
</dbReference>
<dbReference type="GO" id="GO:0046961">
    <property type="term" value="F:proton-transporting ATPase activity, rotational mechanism"/>
    <property type="evidence" value="ECO:0007669"/>
    <property type="project" value="InterPro"/>
</dbReference>
<dbReference type="RefSeq" id="WP_114544194.1">
    <property type="nucleotide sequence ID" value="NZ_QQBG01000010.1"/>
</dbReference>
<keyword evidence="6" id="KW-0406">Ion transport</keyword>
<feature type="transmembrane region" description="Helical" evidence="8">
    <location>
        <begin position="581"/>
        <end position="606"/>
    </location>
</feature>
<protein>
    <submittedName>
        <fullName evidence="9">V-type ATP synthase subunit I</fullName>
    </submittedName>
</protein>
<dbReference type="EMBL" id="QQBG01000010">
    <property type="protein sequence ID" value="RDB31617.1"/>
    <property type="molecule type" value="Genomic_DNA"/>
</dbReference>
<feature type="transmembrane region" description="Helical" evidence="8">
    <location>
        <begin position="308"/>
        <end position="333"/>
    </location>
</feature>
<evidence type="ECO:0000256" key="5">
    <source>
        <dbReference type="ARBA" id="ARBA00022989"/>
    </source>
</evidence>
<keyword evidence="10" id="KW-1185">Reference proteome</keyword>
<feature type="transmembrane region" description="Helical" evidence="8">
    <location>
        <begin position="556"/>
        <end position="575"/>
    </location>
</feature>
<evidence type="ECO:0000256" key="1">
    <source>
        <dbReference type="ARBA" id="ARBA00004141"/>
    </source>
</evidence>
<feature type="transmembrane region" description="Helical" evidence="8">
    <location>
        <begin position="354"/>
        <end position="377"/>
    </location>
</feature>
<keyword evidence="4 8" id="KW-0812">Transmembrane</keyword>
<comment type="caution">
    <text evidence="9">The sequence shown here is derived from an EMBL/GenBank/DDBJ whole genome shotgun (WGS) entry which is preliminary data.</text>
</comment>
<keyword evidence="7 8" id="KW-0472">Membrane</keyword>
<dbReference type="OrthoDB" id="9803814at2"/>
<name>A0A369KFE0_9BACT</name>
<feature type="transmembrane region" description="Helical" evidence="8">
    <location>
        <begin position="508"/>
        <end position="528"/>
    </location>
</feature>
<evidence type="ECO:0000256" key="7">
    <source>
        <dbReference type="ARBA" id="ARBA00023136"/>
    </source>
</evidence>
<dbReference type="PANTHER" id="PTHR11629:SF63">
    <property type="entry name" value="V-TYPE PROTON ATPASE SUBUNIT A"/>
    <property type="match status" value="1"/>
</dbReference>
<evidence type="ECO:0000313" key="9">
    <source>
        <dbReference type="EMBL" id="RDB31617.1"/>
    </source>
</evidence>
<sequence length="632" mass="71437">MVCFPACRLIFVGSSVEKERFLKGLQSLGLVEFERVFSCAFPFLEKYHVLVRALSLCKEKVVPLKSERDAGRIEMAVRIAKEIVASQARKEKLLERKKTLLEEREVFLPFGLFRRSVIHALAQSLGKKISFLVLTHKERHCKEGEAFRFLEVFHDATYCYGLLFGEPDADVQSRLLSFRVDPYEWKEEFDELEKAILIEEEQFSRLKKLTPFLEGARKSLLETMHLCEAEETMQERCGIFTVSVWSHPVHRKDIDRLAHSCSVYVEEVLPPEKEVAPTVFHNEGYARVGQDLVEIYDVPHAFDPDPSLWVLAAFACFFALIMADMGYGLLIFCPSLYLRGKGVVDPLVYRLIKLGLLLGATTTFWGGMMGSFFGMTFSSALSPLHYLASKKAVYHQNRQDETWAGWLQSYPRLKEHVHSGESPLTFEIVLGGQISTPIKNNLVDSSNKELVLMIGVLHLLLSMWRGRARTLTHWGWAFFLIGGYFVLADSLGATLLPHYVFSLPQKRMALFAKGLTGCGFVLAHLAAIKERGLLSGVLEWMNAIQLFSDVLSYLRLYALGLSGAIIASTFNSIAGLLPLPFALPCLLLGHVINFGLGIMGAVVHSLRLNFLEWYRYSFEGGGRKFRPLSLQE</sequence>
<comment type="subcellular location">
    <subcellularLocation>
        <location evidence="1">Membrane</location>
        <topology evidence="1">Multi-pass membrane protein</topology>
    </subcellularLocation>
</comment>
<evidence type="ECO:0000256" key="2">
    <source>
        <dbReference type="ARBA" id="ARBA00009904"/>
    </source>
</evidence>
<accession>A0A369KFE0</accession>
<organism evidence="9 10">
    <name type="scientific">Candidatus Similichlamydia laticola</name>
    <dbReference type="NCBI Taxonomy" id="2170265"/>
    <lineage>
        <taxon>Bacteria</taxon>
        <taxon>Pseudomonadati</taxon>
        <taxon>Chlamydiota</taxon>
        <taxon>Chlamydiia</taxon>
        <taxon>Parachlamydiales</taxon>
        <taxon>Candidatus Parilichlamydiaceae</taxon>
        <taxon>Candidatus Similichlamydia</taxon>
    </lineage>
</organism>
<reference evidence="9 10" key="1">
    <citation type="submission" date="2018-07" db="EMBL/GenBank/DDBJ databases">
        <title>Comparative genomics of the Candidatus Parilichlamydiaceae reveals evidence of convergent evolution and genome reduction in the phylum Chlamydiae.</title>
        <authorList>
            <person name="Taylor-Brown A."/>
            <person name="Polkinghorne A."/>
        </authorList>
    </citation>
    <scope>NUCLEOTIDE SEQUENCE [LARGE SCALE GENOMIC DNA]</scope>
    <source>
        <strain evidence="9 10">Hat2</strain>
    </source>
</reference>
<dbReference type="GO" id="GO:0007035">
    <property type="term" value="P:vacuolar acidification"/>
    <property type="evidence" value="ECO:0007669"/>
    <property type="project" value="TreeGrafter"/>
</dbReference>